<reference evidence="9 10" key="1">
    <citation type="journal article" date="2016" name="Nat. Commun.">
        <title>Thousands of microbial genomes shed light on interconnected biogeochemical processes in an aquifer system.</title>
        <authorList>
            <person name="Anantharaman K."/>
            <person name="Brown C.T."/>
            <person name="Hug L.A."/>
            <person name="Sharon I."/>
            <person name="Castelle C.J."/>
            <person name="Probst A.J."/>
            <person name="Thomas B.C."/>
            <person name="Singh A."/>
            <person name="Wilkins M.J."/>
            <person name="Karaoz U."/>
            <person name="Brodie E.L."/>
            <person name="Williams K.H."/>
            <person name="Hubbard S.S."/>
            <person name="Banfield J.F."/>
        </authorList>
    </citation>
    <scope>NUCLEOTIDE SEQUENCE [LARGE SCALE GENOMIC DNA]</scope>
</reference>
<evidence type="ECO:0000259" key="7">
    <source>
        <dbReference type="Pfam" id="PF04932"/>
    </source>
</evidence>
<feature type="transmembrane region" description="Helical" evidence="5">
    <location>
        <begin position="414"/>
        <end position="432"/>
    </location>
</feature>
<feature type="transmembrane region" description="Helical" evidence="5">
    <location>
        <begin position="264"/>
        <end position="281"/>
    </location>
</feature>
<feature type="transmembrane region" description="Helical" evidence="5">
    <location>
        <begin position="444"/>
        <end position="462"/>
    </location>
</feature>
<gene>
    <name evidence="9" type="ORF">A2V54_00195</name>
</gene>
<dbReference type="GO" id="GO:0016020">
    <property type="term" value="C:membrane"/>
    <property type="evidence" value="ECO:0007669"/>
    <property type="project" value="UniProtKB-SubCell"/>
</dbReference>
<evidence type="ECO:0000256" key="1">
    <source>
        <dbReference type="ARBA" id="ARBA00004141"/>
    </source>
</evidence>
<feature type="transmembrane region" description="Helical" evidence="5">
    <location>
        <begin position="89"/>
        <end position="109"/>
    </location>
</feature>
<evidence type="ECO:0000259" key="6">
    <source>
        <dbReference type="Pfam" id="PF00534"/>
    </source>
</evidence>
<evidence type="ECO:0000256" key="5">
    <source>
        <dbReference type="SAM" id="Phobius"/>
    </source>
</evidence>
<feature type="transmembrane region" description="Helical" evidence="5">
    <location>
        <begin position="241"/>
        <end position="258"/>
    </location>
</feature>
<evidence type="ECO:0008006" key="11">
    <source>
        <dbReference type="Google" id="ProtNLM"/>
    </source>
</evidence>
<protein>
    <recommendedName>
        <fullName evidence="11">Glycosyltransferase subfamily 4-like N-terminal domain-containing protein</fullName>
    </recommendedName>
</protein>
<dbReference type="CDD" id="cd03808">
    <property type="entry name" value="GT4_CapM-like"/>
    <property type="match status" value="1"/>
</dbReference>
<dbReference type="SUPFAM" id="SSF53756">
    <property type="entry name" value="UDP-Glycosyltransferase/glycogen phosphorylase"/>
    <property type="match status" value="1"/>
</dbReference>
<dbReference type="InterPro" id="IPR028098">
    <property type="entry name" value="Glyco_trans_4-like_N"/>
</dbReference>
<feature type="domain" description="Glycosyl transferase family 1" evidence="6">
    <location>
        <begin position="652"/>
        <end position="813"/>
    </location>
</feature>
<feature type="transmembrane region" description="Helical" evidence="5">
    <location>
        <begin position="121"/>
        <end position="138"/>
    </location>
</feature>
<feature type="transmembrane region" description="Helical" evidence="5">
    <location>
        <begin position="286"/>
        <end position="303"/>
    </location>
</feature>
<evidence type="ECO:0000256" key="2">
    <source>
        <dbReference type="ARBA" id="ARBA00022692"/>
    </source>
</evidence>
<feature type="transmembrane region" description="Helical" evidence="5">
    <location>
        <begin position="51"/>
        <end position="68"/>
    </location>
</feature>
<dbReference type="Pfam" id="PF13439">
    <property type="entry name" value="Glyco_transf_4"/>
    <property type="match status" value="1"/>
</dbReference>
<feature type="transmembrane region" description="Helical" evidence="5">
    <location>
        <begin position="378"/>
        <end position="402"/>
    </location>
</feature>
<feature type="domain" description="Glycosyltransferase subfamily 4-like N-terminal" evidence="8">
    <location>
        <begin position="478"/>
        <end position="640"/>
    </location>
</feature>
<dbReference type="EMBL" id="MEUW01000005">
    <property type="protein sequence ID" value="OGC44889.1"/>
    <property type="molecule type" value="Genomic_DNA"/>
</dbReference>
<comment type="subcellular location">
    <subcellularLocation>
        <location evidence="1">Membrane</location>
        <topology evidence="1">Multi-pass membrane protein</topology>
    </subcellularLocation>
</comment>
<feature type="transmembrane region" description="Helical" evidence="5">
    <location>
        <begin position="216"/>
        <end position="234"/>
    </location>
</feature>
<dbReference type="Gene3D" id="3.40.50.2000">
    <property type="entry name" value="Glycogen Phosphorylase B"/>
    <property type="match status" value="2"/>
</dbReference>
<feature type="domain" description="O-antigen ligase-related" evidence="7">
    <location>
        <begin position="248"/>
        <end position="390"/>
    </location>
</feature>
<accession>A0A1F4UIZ4</accession>
<dbReference type="InterPro" id="IPR001296">
    <property type="entry name" value="Glyco_trans_1"/>
</dbReference>
<dbReference type="Proteomes" id="UP000176583">
    <property type="component" value="Unassembled WGS sequence"/>
</dbReference>
<dbReference type="AlphaFoldDB" id="A0A1F4UIZ4"/>
<dbReference type="Pfam" id="PF00534">
    <property type="entry name" value="Glycos_transf_1"/>
    <property type="match status" value="1"/>
</dbReference>
<evidence type="ECO:0000313" key="9">
    <source>
        <dbReference type="EMBL" id="OGC44889.1"/>
    </source>
</evidence>
<evidence type="ECO:0000256" key="4">
    <source>
        <dbReference type="ARBA" id="ARBA00023136"/>
    </source>
</evidence>
<keyword evidence="2 5" id="KW-0812">Transmembrane</keyword>
<feature type="transmembrane region" description="Helical" evidence="5">
    <location>
        <begin position="20"/>
        <end position="39"/>
    </location>
</feature>
<keyword evidence="4 5" id="KW-0472">Membrane</keyword>
<proteinExistence type="predicted"/>
<dbReference type="InterPro" id="IPR007016">
    <property type="entry name" value="O-antigen_ligase-rel_domated"/>
</dbReference>
<sequence length="839" mass="93461">MTNLLKQVNLVRPRRTSPWLEKLGIFYFLAFFIFTPLLPKIQVAAGVYVEPLAPFLGLGMVLIILSFWRSGRWVKFWEKAKNLLLPNRLSFLYLLLIAFLLGSFVYGFFLTGNFSSGDLLHLFKFTLYFLPFPLAIYAGRVLGSRKIHPILVLTVIVGLITAVVSFVRIYEFIRSQGPVDFWVYSFTSRSTGFLGQFLDFSNGVIESTGKAAHATYGLYASVVLAVCLGLASRVKTFTSHWFAYIASAMIIFFGAILYAISRGALLTALLVIAFWFGWLLLSKRWLPVLISSIILVLTTFVLIKENPAVINKVSSTVEIDESGTTFDASTSGRFKRWENIIVAFREHPAFVVFGVGYNSENLQEFTGVTMTHSFFLDMFARGGVVALFLALAVWFYLFKLVLGFVFSKDGRVQAFGFPLLGFALGWFADNLISGEQFFSDAPMIAFWGVLGFVSALATSYQLQATSRKVLIALTSSAPGGAPKVVYDLLARSHKSGVRREFEFVVAAPAGGEFIKAFRQLGIKVYRVPLDRIGVKGFTQLLKIARKEGIDLINSHGKGAGLYARLVGSVLGVPVVQTFHGLHYDYSNRIARFLYLTMEKMLAHLTKLVINVSAGQQREGLDMKLFPKSKSRVVVNGIDTQAVDKIKVDRVLFRRKLGLEPEDFVVTMAARFDPVKGHERFIRLIPDLVNSTQTLKVCFVGSGPRERAMKKLAKDIGVSDAVIFLGERNDVPKILNAVDAFVLPSYHEGMPLAVLEAMACRLPVVGSDVVGIRDLVEDGENGYLVDFDNKAEVIEAFRRLGNKAVRQKLGKQGRRIVERNFGIDKFFVSTLKVYRQALAG</sequence>
<evidence type="ECO:0000256" key="3">
    <source>
        <dbReference type="ARBA" id="ARBA00022989"/>
    </source>
</evidence>
<name>A0A1F4UIZ4_UNCKA</name>
<dbReference type="GO" id="GO:0016757">
    <property type="term" value="F:glycosyltransferase activity"/>
    <property type="evidence" value="ECO:0007669"/>
    <property type="project" value="InterPro"/>
</dbReference>
<evidence type="ECO:0000313" key="10">
    <source>
        <dbReference type="Proteomes" id="UP000176583"/>
    </source>
</evidence>
<keyword evidence="3 5" id="KW-1133">Transmembrane helix</keyword>
<dbReference type="PANTHER" id="PTHR12526">
    <property type="entry name" value="GLYCOSYLTRANSFERASE"/>
    <property type="match status" value="1"/>
</dbReference>
<comment type="caution">
    <text evidence="9">The sequence shown here is derived from an EMBL/GenBank/DDBJ whole genome shotgun (WGS) entry which is preliminary data.</text>
</comment>
<evidence type="ECO:0000259" key="8">
    <source>
        <dbReference type="Pfam" id="PF13439"/>
    </source>
</evidence>
<organism evidence="9 10">
    <name type="scientific">candidate division WWE3 bacterium RBG_19FT_COMBO_53_11</name>
    <dbReference type="NCBI Taxonomy" id="1802613"/>
    <lineage>
        <taxon>Bacteria</taxon>
        <taxon>Katanobacteria</taxon>
    </lineage>
</organism>
<dbReference type="PANTHER" id="PTHR12526:SF630">
    <property type="entry name" value="GLYCOSYLTRANSFERASE"/>
    <property type="match status" value="1"/>
</dbReference>
<dbReference type="STRING" id="1802613.A2V54_00195"/>
<dbReference type="Pfam" id="PF04932">
    <property type="entry name" value="Wzy_C"/>
    <property type="match status" value="1"/>
</dbReference>
<feature type="transmembrane region" description="Helical" evidence="5">
    <location>
        <begin position="150"/>
        <end position="170"/>
    </location>
</feature>